<evidence type="ECO:0000313" key="2">
    <source>
        <dbReference type="EMBL" id="PJJ79239.1"/>
    </source>
</evidence>
<dbReference type="RefSeq" id="WP_100341597.1">
    <property type="nucleotide sequence ID" value="NZ_PGFJ01000002.1"/>
</dbReference>
<dbReference type="Proteomes" id="UP000242687">
    <property type="component" value="Unassembled WGS sequence"/>
</dbReference>
<evidence type="ECO:0000256" key="1">
    <source>
        <dbReference type="SAM" id="SignalP"/>
    </source>
</evidence>
<feature type="chain" id="PRO_5014122112" description="Polysaccharide deacetylase" evidence="1">
    <location>
        <begin position="24"/>
        <end position="324"/>
    </location>
</feature>
<dbReference type="EMBL" id="PGFJ01000002">
    <property type="protein sequence ID" value="PJJ79239.1"/>
    <property type="molecule type" value="Genomic_DNA"/>
</dbReference>
<dbReference type="SUPFAM" id="SSF88713">
    <property type="entry name" value="Glycoside hydrolase/deacetylase"/>
    <property type="match status" value="1"/>
</dbReference>
<evidence type="ECO:0000313" key="3">
    <source>
        <dbReference type="Proteomes" id="UP000242687"/>
    </source>
</evidence>
<comment type="caution">
    <text evidence="2">The sequence shown here is derived from an EMBL/GenBank/DDBJ whole genome shotgun (WGS) entry which is preliminary data.</text>
</comment>
<reference evidence="2 3" key="1">
    <citation type="submission" date="2017-11" db="EMBL/GenBank/DDBJ databases">
        <title>Genomic Encyclopedia of Archaeal and Bacterial Type Strains, Phase II (KMG-II): From Individual Species to Whole Genera.</title>
        <authorList>
            <person name="Goeker M."/>
        </authorList>
    </citation>
    <scope>NUCLEOTIDE SEQUENCE [LARGE SCALE GENOMIC DNA]</scope>
    <source>
        <strain evidence="2 3">DSM 28175</strain>
    </source>
</reference>
<feature type="signal peptide" evidence="1">
    <location>
        <begin position="1"/>
        <end position="23"/>
    </location>
</feature>
<keyword evidence="3" id="KW-1185">Reference proteome</keyword>
<gene>
    <name evidence="2" type="ORF">CLV57_2365</name>
</gene>
<dbReference type="AlphaFoldDB" id="A0A2H9VLL7"/>
<sequence length="324" mass="36345">MISFAYRYTVVLFLLLLCCSVNAQTISNYRTYYAYASAGSKQILVLRQFKKDAQDFFLTVDLYTLQTKIVAASTLSVKPVQFEMLEKLYAGTPYFRALSQARNTSLSLQNAGIVQGYPDEKGITLTIDLCPSHKPLDRVIFTSLINEFKKVEAPVPLALSLSGRFMLTHSADIKWLKSMEVAGELNITWINHTYNHHYTPNVPLQQNFLLKPGTDINFEILGTEIAMLEHGLTPSAFFRFPGLVSDQAVVDKVLSYGLIPVGSDAWLAKGQPANPSSIVLIHGNGNEPLGVKDFLQLLQSNRKAVLNKQWLLYDLRESLDDEFK</sequence>
<dbReference type="Gene3D" id="3.20.20.370">
    <property type="entry name" value="Glycoside hydrolase/deacetylase"/>
    <property type="match status" value="1"/>
</dbReference>
<evidence type="ECO:0008006" key="4">
    <source>
        <dbReference type="Google" id="ProtNLM"/>
    </source>
</evidence>
<keyword evidence="1" id="KW-0732">Signal</keyword>
<dbReference type="CDD" id="cd10963">
    <property type="entry name" value="CE4_RC0012_like"/>
    <property type="match status" value="1"/>
</dbReference>
<name>A0A2H9VLL7_9SPHI</name>
<accession>A0A2H9VLL7</accession>
<protein>
    <recommendedName>
        <fullName evidence="4">Polysaccharide deacetylase</fullName>
    </recommendedName>
</protein>
<dbReference type="InterPro" id="IPR011330">
    <property type="entry name" value="Glyco_hydro/deAcase_b/a-brl"/>
</dbReference>
<organism evidence="2 3">
    <name type="scientific">Mucilaginibacter auburnensis</name>
    <dbReference type="NCBI Taxonomy" id="1457233"/>
    <lineage>
        <taxon>Bacteria</taxon>
        <taxon>Pseudomonadati</taxon>
        <taxon>Bacteroidota</taxon>
        <taxon>Sphingobacteriia</taxon>
        <taxon>Sphingobacteriales</taxon>
        <taxon>Sphingobacteriaceae</taxon>
        <taxon>Mucilaginibacter</taxon>
    </lineage>
</organism>
<dbReference type="OrthoDB" id="1331280at2"/>
<dbReference type="GO" id="GO:0005975">
    <property type="term" value="P:carbohydrate metabolic process"/>
    <property type="evidence" value="ECO:0007669"/>
    <property type="project" value="InterPro"/>
</dbReference>
<proteinExistence type="predicted"/>